<organism evidence="1 2">
    <name type="scientific">Tropicibacter oceani</name>
    <dbReference type="NCBI Taxonomy" id="3058420"/>
    <lineage>
        <taxon>Bacteria</taxon>
        <taxon>Pseudomonadati</taxon>
        <taxon>Pseudomonadota</taxon>
        <taxon>Alphaproteobacteria</taxon>
        <taxon>Rhodobacterales</taxon>
        <taxon>Roseobacteraceae</taxon>
        <taxon>Tropicibacter</taxon>
    </lineage>
</organism>
<dbReference type="RefSeq" id="WP_282300385.1">
    <property type="nucleotide sequence ID" value="NZ_CP124616.1"/>
</dbReference>
<evidence type="ECO:0000313" key="1">
    <source>
        <dbReference type="EMBL" id="WGW03754.1"/>
    </source>
</evidence>
<dbReference type="EMBL" id="CP124616">
    <property type="protein sequence ID" value="WGW03754.1"/>
    <property type="molecule type" value="Genomic_DNA"/>
</dbReference>
<dbReference type="Proteomes" id="UP001241605">
    <property type="component" value="Chromosome"/>
</dbReference>
<evidence type="ECO:0000313" key="2">
    <source>
        <dbReference type="Proteomes" id="UP001241605"/>
    </source>
</evidence>
<sequence length="48" mass="5275">MRRFEIDAETLPDLPGMMLVTVEALKDLGGSATIQELDEKVIELEGVT</sequence>
<proteinExistence type="predicted"/>
<accession>A0ABY8QGK0</accession>
<keyword evidence="2" id="KW-1185">Reference proteome</keyword>
<name>A0ABY8QGK0_9RHOB</name>
<reference evidence="1 2" key="1">
    <citation type="submission" date="2023-05" db="EMBL/GenBank/DDBJ databases">
        <title>YMD87, complete Genome.</title>
        <authorList>
            <person name="Zhang J."/>
            <person name="Xu X."/>
        </authorList>
    </citation>
    <scope>NUCLEOTIDE SEQUENCE [LARGE SCALE GENOMIC DNA]</scope>
    <source>
        <strain evidence="1 2">YMD87</strain>
    </source>
</reference>
<gene>
    <name evidence="1" type="ORF">QF118_17840</name>
</gene>
<protein>
    <submittedName>
        <fullName evidence="1">Uncharacterized protein</fullName>
    </submittedName>
</protein>